<evidence type="ECO:0000256" key="6">
    <source>
        <dbReference type="ARBA" id="ARBA00022932"/>
    </source>
</evidence>
<evidence type="ECO:0000313" key="12">
    <source>
        <dbReference type="Proteomes" id="UP000824159"/>
    </source>
</evidence>
<protein>
    <recommendedName>
        <fullName evidence="2">DNA polymerase III subunit delta</fullName>
        <ecNumber evidence="1">2.7.7.7</ecNumber>
    </recommendedName>
</protein>
<dbReference type="GO" id="GO:0003887">
    <property type="term" value="F:DNA-directed DNA polymerase activity"/>
    <property type="evidence" value="ECO:0007669"/>
    <property type="project" value="UniProtKB-KW"/>
</dbReference>
<feature type="domain" description="DNA polymerase III delta N-terminal" evidence="9">
    <location>
        <begin position="30"/>
        <end position="144"/>
    </location>
</feature>
<keyword evidence="5" id="KW-0235">DNA replication</keyword>
<dbReference type="Pfam" id="PF06144">
    <property type="entry name" value="DNA_pol3_delta"/>
    <property type="match status" value="1"/>
</dbReference>
<keyword evidence="6" id="KW-0239">DNA-directed DNA polymerase</keyword>
<dbReference type="GO" id="GO:0009360">
    <property type="term" value="C:DNA polymerase III complex"/>
    <property type="evidence" value="ECO:0007669"/>
    <property type="project" value="InterPro"/>
</dbReference>
<evidence type="ECO:0000256" key="2">
    <source>
        <dbReference type="ARBA" id="ARBA00017703"/>
    </source>
</evidence>
<dbReference type="InterPro" id="IPR008921">
    <property type="entry name" value="DNA_pol3_clamp-load_cplx_C"/>
</dbReference>
<dbReference type="EMBL" id="DVLX01000073">
    <property type="protein sequence ID" value="HIT99752.1"/>
    <property type="molecule type" value="Genomic_DNA"/>
</dbReference>
<evidence type="ECO:0000256" key="1">
    <source>
        <dbReference type="ARBA" id="ARBA00012417"/>
    </source>
</evidence>
<proteinExistence type="inferred from homology"/>
<dbReference type="InterPro" id="IPR048466">
    <property type="entry name" value="DNA_pol3_delta-like_C"/>
</dbReference>
<dbReference type="SUPFAM" id="SSF52540">
    <property type="entry name" value="P-loop containing nucleoside triphosphate hydrolases"/>
    <property type="match status" value="1"/>
</dbReference>
<name>A0A9D1KV53_9FIRM</name>
<evidence type="ECO:0000256" key="8">
    <source>
        <dbReference type="ARBA" id="ARBA00049244"/>
    </source>
</evidence>
<dbReference type="SUPFAM" id="SSF48019">
    <property type="entry name" value="post-AAA+ oligomerization domain-like"/>
    <property type="match status" value="1"/>
</dbReference>
<gene>
    <name evidence="11" type="primary">holA</name>
    <name evidence="11" type="ORF">IAD12_05830</name>
</gene>
<dbReference type="Gene3D" id="1.20.272.10">
    <property type="match status" value="1"/>
</dbReference>
<feature type="domain" description="DNA polymerase III delta subunit-like C-terminal" evidence="10">
    <location>
        <begin position="235"/>
        <end position="355"/>
    </location>
</feature>
<reference evidence="11" key="1">
    <citation type="submission" date="2020-10" db="EMBL/GenBank/DDBJ databases">
        <authorList>
            <person name="Gilroy R."/>
        </authorList>
    </citation>
    <scope>NUCLEOTIDE SEQUENCE</scope>
    <source>
        <strain evidence="11">CHK176-22527</strain>
    </source>
</reference>
<organism evidence="11 12">
    <name type="scientific">Candidatus Allocopromorpha excrementavium</name>
    <dbReference type="NCBI Taxonomy" id="2840741"/>
    <lineage>
        <taxon>Bacteria</taxon>
        <taxon>Bacillati</taxon>
        <taxon>Bacillota</taxon>
        <taxon>Clostridia</taxon>
        <taxon>Eubacteriales</taxon>
        <taxon>Eubacteriaceae</taxon>
        <taxon>Eubacteriaceae incertae sedis</taxon>
        <taxon>Candidatus Allocopromorpha</taxon>
    </lineage>
</organism>
<dbReference type="InterPro" id="IPR005790">
    <property type="entry name" value="DNA_polIII_delta"/>
</dbReference>
<dbReference type="Proteomes" id="UP000824159">
    <property type="component" value="Unassembled WGS sequence"/>
</dbReference>
<dbReference type="PANTHER" id="PTHR34388:SF1">
    <property type="entry name" value="DNA POLYMERASE III SUBUNIT DELTA"/>
    <property type="match status" value="1"/>
</dbReference>
<sequence length="355" mass="40480">MARGYYREKEHAFTAIERDLRENKVPCVVLLCGSEDYLIEWYKDALVKRYVSDAVRSIDLTVIEGENLSFENIRDSAETLSIMSERKVVLIPDFLPAEGKSVKGFRDSDIDRFAEYISEMPQGSMIIMTAREQEDSRRRKNKIKAAVEKYGKVYDFQQLSEKQLRGFIEKRLKVSGRSFHPSLTDMIISESGYGNKAVEYRLYNLDNDLKKIIAHSRGDSIKESDVRAVMSASPENDVFAMLDAIGRNRKDEALLLLHNLLDSGTPAFNLLRLITGQLELMLEVKEMKEEGMGPEEMQKTLGAHQFRIKKALSASGKYQLKTLKKILCEAYEVDGNIKTGLFDDSLALEYFVAKL</sequence>
<dbReference type="AlphaFoldDB" id="A0A9D1KV53"/>
<evidence type="ECO:0000256" key="3">
    <source>
        <dbReference type="ARBA" id="ARBA00022679"/>
    </source>
</evidence>
<keyword evidence="4 11" id="KW-0548">Nucleotidyltransferase</keyword>
<dbReference type="PANTHER" id="PTHR34388">
    <property type="entry name" value="DNA POLYMERASE III SUBUNIT DELTA"/>
    <property type="match status" value="1"/>
</dbReference>
<dbReference type="InterPro" id="IPR027417">
    <property type="entry name" value="P-loop_NTPase"/>
</dbReference>
<evidence type="ECO:0000256" key="5">
    <source>
        <dbReference type="ARBA" id="ARBA00022705"/>
    </source>
</evidence>
<dbReference type="Gene3D" id="3.40.50.300">
    <property type="entry name" value="P-loop containing nucleotide triphosphate hydrolases"/>
    <property type="match status" value="1"/>
</dbReference>
<dbReference type="InterPro" id="IPR010372">
    <property type="entry name" value="DNA_pol3_delta_N"/>
</dbReference>
<evidence type="ECO:0000313" key="11">
    <source>
        <dbReference type="EMBL" id="HIT99752.1"/>
    </source>
</evidence>
<comment type="catalytic activity">
    <reaction evidence="8">
        <text>DNA(n) + a 2'-deoxyribonucleoside 5'-triphosphate = DNA(n+1) + diphosphate</text>
        <dbReference type="Rhea" id="RHEA:22508"/>
        <dbReference type="Rhea" id="RHEA-COMP:17339"/>
        <dbReference type="Rhea" id="RHEA-COMP:17340"/>
        <dbReference type="ChEBI" id="CHEBI:33019"/>
        <dbReference type="ChEBI" id="CHEBI:61560"/>
        <dbReference type="ChEBI" id="CHEBI:173112"/>
        <dbReference type="EC" id="2.7.7.7"/>
    </reaction>
</comment>
<dbReference type="GO" id="GO:0003677">
    <property type="term" value="F:DNA binding"/>
    <property type="evidence" value="ECO:0007669"/>
    <property type="project" value="InterPro"/>
</dbReference>
<evidence type="ECO:0000259" key="9">
    <source>
        <dbReference type="Pfam" id="PF06144"/>
    </source>
</evidence>
<keyword evidence="3 11" id="KW-0808">Transferase</keyword>
<reference evidence="11" key="2">
    <citation type="journal article" date="2021" name="PeerJ">
        <title>Extensive microbial diversity within the chicken gut microbiome revealed by metagenomics and culture.</title>
        <authorList>
            <person name="Gilroy R."/>
            <person name="Ravi A."/>
            <person name="Getino M."/>
            <person name="Pursley I."/>
            <person name="Horton D.L."/>
            <person name="Alikhan N.F."/>
            <person name="Baker D."/>
            <person name="Gharbi K."/>
            <person name="Hall N."/>
            <person name="Watson M."/>
            <person name="Adriaenssens E.M."/>
            <person name="Foster-Nyarko E."/>
            <person name="Jarju S."/>
            <person name="Secka A."/>
            <person name="Antonio M."/>
            <person name="Oren A."/>
            <person name="Chaudhuri R.R."/>
            <person name="La Ragione R."/>
            <person name="Hildebrand F."/>
            <person name="Pallen M.J."/>
        </authorList>
    </citation>
    <scope>NUCLEOTIDE SEQUENCE</scope>
    <source>
        <strain evidence="11">CHK176-22527</strain>
    </source>
</reference>
<comment type="caution">
    <text evidence="11">The sequence shown here is derived from an EMBL/GenBank/DDBJ whole genome shotgun (WGS) entry which is preliminary data.</text>
</comment>
<evidence type="ECO:0000256" key="4">
    <source>
        <dbReference type="ARBA" id="ARBA00022695"/>
    </source>
</evidence>
<dbReference type="Pfam" id="PF21694">
    <property type="entry name" value="DNA_pol3_delta_C"/>
    <property type="match status" value="1"/>
</dbReference>
<accession>A0A9D1KV53</accession>
<dbReference type="EC" id="2.7.7.7" evidence="1"/>
<comment type="similarity">
    <text evidence="7">Belongs to the DNA polymerase HolA subunit family.</text>
</comment>
<evidence type="ECO:0000259" key="10">
    <source>
        <dbReference type="Pfam" id="PF21694"/>
    </source>
</evidence>
<evidence type="ECO:0000256" key="7">
    <source>
        <dbReference type="ARBA" id="ARBA00034754"/>
    </source>
</evidence>
<dbReference type="GO" id="GO:0006261">
    <property type="term" value="P:DNA-templated DNA replication"/>
    <property type="evidence" value="ECO:0007669"/>
    <property type="project" value="TreeGrafter"/>
</dbReference>
<dbReference type="NCBIfam" id="TIGR01128">
    <property type="entry name" value="holA"/>
    <property type="match status" value="1"/>
</dbReference>